<protein>
    <submittedName>
        <fullName evidence="3">Tetratricopeptide repeat-containing protein</fullName>
    </submittedName>
</protein>
<dbReference type="SUPFAM" id="SSF81901">
    <property type="entry name" value="HCP-like"/>
    <property type="match status" value="1"/>
</dbReference>
<dbReference type="Gene3D" id="1.25.40.10">
    <property type="entry name" value="Tetratricopeptide repeat domain"/>
    <property type="match status" value="3"/>
</dbReference>
<keyword evidence="2" id="KW-0732">Signal</keyword>
<sequence>MKMNKNKSNKVKMNKFKILSVAFLATVSVMNAQDIDQAKKAIDAEQFENAKSTLKSIIKSDPSEGKAYFLLGNIYLSQKVSDSAKITYQNGLTAKNDEHFNYIGLGQMDLNKGDVVAAKAKFELARKEMGRRDFGEYVYIARAYMNADKPDFKAAIQTLNLANERNAAEPQVLLAFGDAHYGDKNQNAAYSAYRNAFQADNSLIRAKMQLGVLLKGAKAYTEAVKAFNDVIATNPNYGPLYRELAETYYYWALNVPSRNDEYMKEALSYYEKYMSLTDYSLASRMRHADFLIVAHDYKALEIEAEKMKQIDKVNPRILRYLGYSAYYNDNVDVAIKSLQDYTANTTNSVISLDYLYLGLANIKKATMGADVTAAEPVLFNKGIELIKKAVAMESAVVNDLSEAGKGLYEQKLYKEAAAVFEISTSNKESKNFLLDNFYLGNSLYFDNTKAGAVKDTIALRKADIAFGNVIEASPATQDAYVYRARTNTLLGDDAQMINYYQQYIDIVTKKGPEEMAKAAVKGKLIEAYNTMAAGYANTDKVKAIEFFNKTLAIDPANGYALQSVEMLKK</sequence>
<organism evidence="3 4">
    <name type="scientific">Flavobacterium gillisiae</name>
    <dbReference type="NCBI Taxonomy" id="150146"/>
    <lineage>
        <taxon>Bacteria</taxon>
        <taxon>Pseudomonadati</taxon>
        <taxon>Bacteroidota</taxon>
        <taxon>Flavobacteriia</taxon>
        <taxon>Flavobacteriales</taxon>
        <taxon>Flavobacteriaceae</taxon>
        <taxon>Flavobacterium</taxon>
    </lineage>
</organism>
<dbReference type="SMART" id="SM00028">
    <property type="entry name" value="TPR"/>
    <property type="match status" value="4"/>
</dbReference>
<evidence type="ECO:0000256" key="1">
    <source>
        <dbReference type="PROSITE-ProRule" id="PRU00339"/>
    </source>
</evidence>
<dbReference type="PROSITE" id="PS50005">
    <property type="entry name" value="TPR"/>
    <property type="match status" value="1"/>
</dbReference>
<dbReference type="SUPFAM" id="SSF48452">
    <property type="entry name" value="TPR-like"/>
    <property type="match status" value="1"/>
</dbReference>
<accession>A0A1H4CFA9</accession>
<dbReference type="InterPro" id="IPR011990">
    <property type="entry name" value="TPR-like_helical_dom_sf"/>
</dbReference>
<dbReference type="EMBL" id="FNRD01000006">
    <property type="protein sequence ID" value="SEA58999.1"/>
    <property type="molecule type" value="Genomic_DNA"/>
</dbReference>
<keyword evidence="4" id="KW-1185">Reference proteome</keyword>
<feature type="signal peptide" evidence="2">
    <location>
        <begin position="1"/>
        <end position="32"/>
    </location>
</feature>
<dbReference type="Proteomes" id="UP000198951">
    <property type="component" value="Unassembled WGS sequence"/>
</dbReference>
<feature type="repeat" description="TPR" evidence="1">
    <location>
        <begin position="204"/>
        <end position="237"/>
    </location>
</feature>
<dbReference type="InterPro" id="IPR019734">
    <property type="entry name" value="TPR_rpt"/>
</dbReference>
<name>A0A1H4CFA9_9FLAO</name>
<keyword evidence="1" id="KW-0802">TPR repeat</keyword>
<dbReference type="Pfam" id="PF13432">
    <property type="entry name" value="TPR_16"/>
    <property type="match status" value="1"/>
</dbReference>
<dbReference type="PANTHER" id="PTHR12558">
    <property type="entry name" value="CELL DIVISION CYCLE 16,23,27"/>
    <property type="match status" value="1"/>
</dbReference>
<proteinExistence type="predicted"/>
<evidence type="ECO:0000256" key="2">
    <source>
        <dbReference type="SAM" id="SignalP"/>
    </source>
</evidence>
<evidence type="ECO:0000313" key="3">
    <source>
        <dbReference type="EMBL" id="SEA58999.1"/>
    </source>
</evidence>
<dbReference type="AlphaFoldDB" id="A0A1H4CFA9"/>
<evidence type="ECO:0000313" key="4">
    <source>
        <dbReference type="Proteomes" id="UP000198951"/>
    </source>
</evidence>
<reference evidence="4" key="1">
    <citation type="submission" date="2016-10" db="EMBL/GenBank/DDBJ databases">
        <authorList>
            <person name="Varghese N."/>
            <person name="Submissions S."/>
        </authorList>
    </citation>
    <scope>NUCLEOTIDE SEQUENCE [LARGE SCALE GENOMIC DNA]</scope>
    <source>
        <strain evidence="4">DSM 22376</strain>
    </source>
</reference>
<feature type="chain" id="PRO_5011639131" evidence="2">
    <location>
        <begin position="33"/>
        <end position="569"/>
    </location>
</feature>
<dbReference type="STRING" id="150146.SAMN05443667_1067"/>
<gene>
    <name evidence="3" type="ORF">SAMN05443667_1067</name>
</gene>
<dbReference type="PANTHER" id="PTHR12558:SF13">
    <property type="entry name" value="CELL DIVISION CYCLE PROTEIN 27 HOMOLOG"/>
    <property type="match status" value="1"/>
</dbReference>